<keyword evidence="4" id="KW-1185">Reference proteome</keyword>
<sequence>MYHSDDGREKPSSANAPSLFTTTESSTMFDARSSEEESTRLKPQYALKRRKIIPTKASQPENDMQVAEEPKPVMVKTKELRIRDERVKEKLYPKPVNTNVVREHSKSANIVRRLKRPVKGPASGISESHGKLVPSKAPCSHQPQVSGVSPPEESDSSTRSQSSRTDISRRKRRGPDGSLMVSPTPSDLHPTTLRLTPESSSQKLQGSSEDEHMEDVPSRPTWTGRTRLVDRLDAPRAQRIDTSSCPSSHEQHFNEPNGDAVSLAEVPARRLTKHDSDLEKKPSNGPVAAPSGRQRVTYAKQRSYLSEMADSSEGYSASNSHPSSQEILSKALNFTSGVSHMELDNDDSDEADSFSRIKSIHELRRGGAIRKFDLELDTILEDVESGSKPRRVPGLLQLVTKLDELSFQRHFQDSGGLQRIMDCANASLDQVSATLMALVLHCIGVAESSSPRTVLQILNALYQLPPRLVSEPRSLTKLAKDRSQNLSKALVKDVSEFEEKRSKLLDQTCVAVNRTILSSIESTLRNLIALKEPFPKLPRELLDEILTNFAKTQDMITGGGMAEHLETIRLLLSILEIACANREVTGSTLSTARIVDLGESMAVVMKEAHETQPQIEHSCLRLIVSLSNNDATACDALVDGRVVYTVFQVIEDQFLELTKRVTNQQEVDHARLESVILAVGCLLNLAECSDAARVRMLRLTADGKNMVDRLVDIFNSHVDQTSKAMTIDQTQILVAFGYISALLCTLCLNPMACEWISRSIKGKGLSPLLVAADTFLHHLRTVEMALGEEGSSSSGFTGRFTAVLETVKQHDGALLPSREKDFR</sequence>
<dbReference type="OrthoDB" id="78088at2759"/>
<evidence type="ECO:0000259" key="2">
    <source>
        <dbReference type="Pfam" id="PF07814"/>
    </source>
</evidence>
<comment type="caution">
    <text evidence="3">The sequence shown here is derived from an EMBL/GenBank/DDBJ whole genome shotgun (WGS) entry which is preliminary data.</text>
</comment>
<feature type="compositionally biased region" description="Basic and acidic residues" evidence="1">
    <location>
        <begin position="227"/>
        <end position="239"/>
    </location>
</feature>
<dbReference type="Pfam" id="PF07814">
    <property type="entry name" value="WAPL"/>
    <property type="match status" value="1"/>
</dbReference>
<feature type="region of interest" description="Disordered" evidence="1">
    <location>
        <begin position="1"/>
        <end position="72"/>
    </location>
</feature>
<accession>A0A178ZAC5</accession>
<dbReference type="Gene3D" id="1.25.10.10">
    <property type="entry name" value="Leucine-rich Repeat Variant"/>
    <property type="match status" value="1"/>
</dbReference>
<feature type="domain" description="Wings apart-like protein C-terminal" evidence="2">
    <location>
        <begin position="357"/>
        <end position="691"/>
    </location>
</feature>
<feature type="region of interest" description="Disordered" evidence="1">
    <location>
        <begin position="97"/>
        <end position="295"/>
    </location>
</feature>
<feature type="compositionally biased region" description="Basic and acidic residues" evidence="1">
    <location>
        <begin position="273"/>
        <end position="282"/>
    </location>
</feature>
<name>A0A178ZAC5_9EURO</name>
<dbReference type="EMBL" id="LVYI01000008">
    <property type="protein sequence ID" value="OAP56719.1"/>
    <property type="molecule type" value="Genomic_DNA"/>
</dbReference>
<dbReference type="GeneID" id="30012999"/>
<organism evidence="3 4">
    <name type="scientific">Fonsecaea erecta</name>
    <dbReference type="NCBI Taxonomy" id="1367422"/>
    <lineage>
        <taxon>Eukaryota</taxon>
        <taxon>Fungi</taxon>
        <taxon>Dikarya</taxon>
        <taxon>Ascomycota</taxon>
        <taxon>Pezizomycotina</taxon>
        <taxon>Eurotiomycetes</taxon>
        <taxon>Chaetothyriomycetidae</taxon>
        <taxon>Chaetothyriales</taxon>
        <taxon>Herpotrichiellaceae</taxon>
        <taxon>Fonsecaea</taxon>
    </lineage>
</organism>
<evidence type="ECO:0000256" key="1">
    <source>
        <dbReference type="SAM" id="MobiDB-lite"/>
    </source>
</evidence>
<dbReference type="STRING" id="1367422.A0A178ZAC5"/>
<evidence type="ECO:0000313" key="3">
    <source>
        <dbReference type="EMBL" id="OAP56719.1"/>
    </source>
</evidence>
<feature type="compositionally biased region" description="Polar residues" evidence="1">
    <location>
        <begin position="193"/>
        <end position="207"/>
    </location>
</feature>
<protein>
    <recommendedName>
        <fullName evidence="2">Wings apart-like protein C-terminal domain-containing protein</fullName>
    </recommendedName>
</protein>
<feature type="compositionally biased region" description="Basic and acidic residues" evidence="1">
    <location>
        <begin position="1"/>
        <end position="11"/>
    </location>
</feature>
<proteinExistence type="predicted"/>
<dbReference type="RefSeq" id="XP_018690086.1">
    <property type="nucleotide sequence ID" value="XM_018840339.1"/>
</dbReference>
<reference evidence="3 4" key="1">
    <citation type="submission" date="2016-04" db="EMBL/GenBank/DDBJ databases">
        <title>Draft genome of Fonsecaea erecta CBS 125763.</title>
        <authorList>
            <person name="Weiss V.A."/>
            <person name="Vicente V.A."/>
            <person name="Raittz R.T."/>
            <person name="Moreno L.F."/>
            <person name="De Souza E.M."/>
            <person name="Pedrosa F.O."/>
            <person name="Steffens M.B."/>
            <person name="Faoro H."/>
            <person name="Tadra-Sfeir M.Z."/>
            <person name="Najafzadeh M.J."/>
            <person name="Felipe M.S."/>
            <person name="Teixeira M."/>
            <person name="Sun J."/>
            <person name="Xi L."/>
            <person name="Gomes R."/>
            <person name="De Azevedo C.M."/>
            <person name="Salgado C.G."/>
            <person name="Da Silva M.B."/>
            <person name="Nascimento M.F."/>
            <person name="Queiroz-Telles F."/>
            <person name="Attili D.S."/>
            <person name="Gorbushina A."/>
        </authorList>
    </citation>
    <scope>NUCLEOTIDE SEQUENCE [LARGE SCALE GENOMIC DNA]</scope>
    <source>
        <strain evidence="3 4">CBS 125763</strain>
    </source>
</reference>
<dbReference type="Proteomes" id="UP000078343">
    <property type="component" value="Unassembled WGS sequence"/>
</dbReference>
<evidence type="ECO:0000313" key="4">
    <source>
        <dbReference type="Proteomes" id="UP000078343"/>
    </source>
</evidence>
<dbReference type="InterPro" id="IPR011989">
    <property type="entry name" value="ARM-like"/>
</dbReference>
<feature type="compositionally biased region" description="Polar residues" evidence="1">
    <location>
        <begin position="12"/>
        <end position="28"/>
    </location>
</feature>
<dbReference type="InterPro" id="IPR022771">
    <property type="entry name" value="WAPL_C"/>
</dbReference>
<dbReference type="AlphaFoldDB" id="A0A178ZAC5"/>
<gene>
    <name evidence="3" type="ORF">AYL99_08831</name>
</gene>